<dbReference type="SUPFAM" id="SSF46689">
    <property type="entry name" value="Homeodomain-like"/>
    <property type="match status" value="1"/>
</dbReference>
<dbReference type="Pfam" id="PF13305">
    <property type="entry name" value="TetR_C_33"/>
    <property type="match status" value="1"/>
</dbReference>
<dbReference type="SUPFAM" id="SSF48498">
    <property type="entry name" value="Tetracyclin repressor-like, C-terminal domain"/>
    <property type="match status" value="1"/>
</dbReference>
<dbReference type="RefSeq" id="WP_202236330.1">
    <property type="nucleotide sequence ID" value="NZ_AP018365.1"/>
</dbReference>
<reference evidence="7 8" key="1">
    <citation type="journal article" date="2010" name="J. Bacteriol.">
        <title>Biochemical characterization of a novel indole prenyltransferase from Streptomyces sp. SN-593.</title>
        <authorList>
            <person name="Takahashi S."/>
            <person name="Takagi H."/>
            <person name="Toyoda A."/>
            <person name="Uramoto M."/>
            <person name="Nogawa T."/>
            <person name="Ueki M."/>
            <person name="Sakaki Y."/>
            <person name="Osada H."/>
        </authorList>
    </citation>
    <scope>NUCLEOTIDE SEQUENCE [LARGE SCALE GENOMIC DNA]</scope>
    <source>
        <strain evidence="7 8">SN-593</strain>
    </source>
</reference>
<sequence length="225" mass="23557">MPDRPYHHGHLRAALLAAAERTLRESGAEQISLRDLARQVGVSHAAPSRHFRDRQALLDALAEVGFARLGAEIAAAVDASGRTGARGAAGAGEAGAEEDGAEEAGAEEGGTVGRAGFEAQLRAVATGYVRFAVEDAALLELMMAVRKDEGADAKTPERPYVLLDELIRRGHASGCLAPGDPGRLVLIVLATFQGIAALVTSRRVPLDRIDALVADAAALFVRHDD</sequence>
<reference evidence="7 8" key="4">
    <citation type="journal article" date="2020" name="Sci. Rep.">
        <title>beta-carboline chemical signals induce reveromycin production through a LuxR family regulator in Streptomyces sp. SN-593.</title>
        <authorList>
            <person name="Panthee S."/>
            <person name="Kito N."/>
            <person name="Hayashi T."/>
            <person name="Shimizu T."/>
            <person name="Ishikawa J."/>
            <person name="Hamamoto H."/>
            <person name="Osada H."/>
            <person name="Takahashi S."/>
        </authorList>
    </citation>
    <scope>NUCLEOTIDE SEQUENCE [LARGE SCALE GENOMIC DNA]</scope>
    <source>
        <strain evidence="7 8">SN-593</strain>
    </source>
</reference>
<proteinExistence type="predicted"/>
<evidence type="ECO:0000256" key="4">
    <source>
        <dbReference type="PROSITE-ProRule" id="PRU00335"/>
    </source>
</evidence>
<dbReference type="GO" id="GO:0000976">
    <property type="term" value="F:transcription cis-regulatory region binding"/>
    <property type="evidence" value="ECO:0007669"/>
    <property type="project" value="TreeGrafter"/>
</dbReference>
<gene>
    <name evidence="7" type="ORF">RVR_7299</name>
</gene>
<name>A0A7U3VQY8_9ACTN</name>
<keyword evidence="1" id="KW-0805">Transcription regulation</keyword>
<dbReference type="EMBL" id="AP018365">
    <property type="protein sequence ID" value="BBB00296.1"/>
    <property type="molecule type" value="Genomic_DNA"/>
</dbReference>
<keyword evidence="2 4" id="KW-0238">DNA-binding</keyword>
<evidence type="ECO:0000313" key="8">
    <source>
        <dbReference type="Proteomes" id="UP000595703"/>
    </source>
</evidence>
<dbReference type="PANTHER" id="PTHR30055:SF220">
    <property type="entry name" value="TETR-FAMILY REGULATORY PROTEIN"/>
    <property type="match status" value="1"/>
</dbReference>
<keyword evidence="8" id="KW-1185">Reference proteome</keyword>
<dbReference type="InterPro" id="IPR001647">
    <property type="entry name" value="HTH_TetR"/>
</dbReference>
<protein>
    <submittedName>
        <fullName evidence="7">Putative TetR family transcriptional regulator</fullName>
    </submittedName>
</protein>
<organism evidence="7 8">
    <name type="scientific">Actinacidiphila reveromycinica</name>
    <dbReference type="NCBI Taxonomy" id="659352"/>
    <lineage>
        <taxon>Bacteria</taxon>
        <taxon>Bacillati</taxon>
        <taxon>Actinomycetota</taxon>
        <taxon>Actinomycetes</taxon>
        <taxon>Kitasatosporales</taxon>
        <taxon>Streptomycetaceae</taxon>
        <taxon>Actinacidiphila</taxon>
    </lineage>
</organism>
<dbReference type="AlphaFoldDB" id="A0A7U3VQY8"/>
<reference evidence="7 8" key="3">
    <citation type="journal article" date="2011" name="Nat. Chem. Biol.">
        <title>Reveromycin A biosynthesis uses RevG and RevJ for stereospecific spiroacetal formation.</title>
        <authorList>
            <person name="Takahashi S."/>
            <person name="Toyoda A."/>
            <person name="Sekiyama Y."/>
            <person name="Takagi H."/>
            <person name="Nogawa T."/>
            <person name="Uramoto M."/>
            <person name="Suzuki R."/>
            <person name="Koshino H."/>
            <person name="Kumano T."/>
            <person name="Panthee S."/>
            <person name="Dairi T."/>
            <person name="Ishikawa J."/>
            <person name="Ikeda H."/>
            <person name="Sakaki Y."/>
            <person name="Osada H."/>
        </authorList>
    </citation>
    <scope>NUCLEOTIDE SEQUENCE [LARGE SCALE GENOMIC DNA]</scope>
    <source>
        <strain evidence="7 8">SN-593</strain>
    </source>
</reference>
<dbReference type="PANTHER" id="PTHR30055">
    <property type="entry name" value="HTH-TYPE TRANSCRIPTIONAL REGULATOR RUTR"/>
    <property type="match status" value="1"/>
</dbReference>
<dbReference type="Proteomes" id="UP000595703">
    <property type="component" value="Chromosome"/>
</dbReference>
<feature type="compositionally biased region" description="Acidic residues" evidence="5">
    <location>
        <begin position="95"/>
        <end position="106"/>
    </location>
</feature>
<keyword evidence="3" id="KW-0804">Transcription</keyword>
<dbReference type="GO" id="GO:0003700">
    <property type="term" value="F:DNA-binding transcription factor activity"/>
    <property type="evidence" value="ECO:0007669"/>
    <property type="project" value="TreeGrafter"/>
</dbReference>
<dbReference type="InterPro" id="IPR036271">
    <property type="entry name" value="Tet_transcr_reg_TetR-rel_C_sf"/>
</dbReference>
<evidence type="ECO:0000256" key="1">
    <source>
        <dbReference type="ARBA" id="ARBA00023015"/>
    </source>
</evidence>
<dbReference type="InterPro" id="IPR025996">
    <property type="entry name" value="MT1864/Rv1816-like_C"/>
</dbReference>
<reference evidence="7 8" key="2">
    <citation type="journal article" date="2011" name="J. Antibiot.">
        <title>Furaquinocins I and J: novel polyketide isoprenoid hybrid compounds from Streptomyces reveromyceticus SN-593.</title>
        <authorList>
            <person name="Panthee S."/>
            <person name="Takahashi S."/>
            <person name="Takagi H."/>
            <person name="Nogawa T."/>
            <person name="Oowada E."/>
            <person name="Uramoto M."/>
            <person name="Osada H."/>
        </authorList>
    </citation>
    <scope>NUCLEOTIDE SEQUENCE [LARGE SCALE GENOMIC DNA]</scope>
    <source>
        <strain evidence="7 8">SN-593</strain>
    </source>
</reference>
<evidence type="ECO:0000313" key="7">
    <source>
        <dbReference type="EMBL" id="BBB00296.1"/>
    </source>
</evidence>
<evidence type="ECO:0000256" key="2">
    <source>
        <dbReference type="ARBA" id="ARBA00023125"/>
    </source>
</evidence>
<feature type="DNA-binding region" description="H-T-H motif" evidence="4">
    <location>
        <begin position="32"/>
        <end position="51"/>
    </location>
</feature>
<dbReference type="Pfam" id="PF00440">
    <property type="entry name" value="TetR_N"/>
    <property type="match status" value="1"/>
</dbReference>
<accession>A0A7U3VQY8</accession>
<dbReference type="KEGG" id="arev:RVR_7299"/>
<evidence type="ECO:0000256" key="5">
    <source>
        <dbReference type="SAM" id="MobiDB-lite"/>
    </source>
</evidence>
<evidence type="ECO:0000259" key="6">
    <source>
        <dbReference type="PROSITE" id="PS50977"/>
    </source>
</evidence>
<feature type="region of interest" description="Disordered" evidence="5">
    <location>
        <begin position="83"/>
        <end position="110"/>
    </location>
</feature>
<feature type="domain" description="HTH tetR-type" evidence="6">
    <location>
        <begin position="9"/>
        <end position="69"/>
    </location>
</feature>
<dbReference type="InterPro" id="IPR009057">
    <property type="entry name" value="Homeodomain-like_sf"/>
</dbReference>
<dbReference type="PROSITE" id="PS50977">
    <property type="entry name" value="HTH_TETR_2"/>
    <property type="match status" value="1"/>
</dbReference>
<dbReference type="InterPro" id="IPR050109">
    <property type="entry name" value="HTH-type_TetR-like_transc_reg"/>
</dbReference>
<evidence type="ECO:0000256" key="3">
    <source>
        <dbReference type="ARBA" id="ARBA00023163"/>
    </source>
</evidence>
<dbReference type="Gene3D" id="1.10.357.10">
    <property type="entry name" value="Tetracycline Repressor, domain 2"/>
    <property type="match status" value="1"/>
</dbReference>